<protein>
    <submittedName>
        <fullName evidence="1">Uncharacterized protein</fullName>
    </submittedName>
</protein>
<dbReference type="Proteomes" id="UP000030635">
    <property type="component" value="Plasmid pCBJ"/>
</dbReference>
<evidence type="ECO:0000313" key="1">
    <source>
        <dbReference type="EMBL" id="AIY85315.1"/>
    </source>
</evidence>
<keyword evidence="1" id="KW-0614">Plasmid</keyword>
<dbReference type="EMBL" id="CP006906">
    <property type="protein sequence ID" value="AIY85315.1"/>
    <property type="molecule type" value="Genomic_DNA"/>
</dbReference>
<organism evidence="1 2">
    <name type="scientific">Clostridium baratii str. Sullivan</name>
    <dbReference type="NCBI Taxonomy" id="1415775"/>
    <lineage>
        <taxon>Bacteria</taxon>
        <taxon>Bacillati</taxon>
        <taxon>Bacillota</taxon>
        <taxon>Clostridia</taxon>
        <taxon>Eubacteriales</taxon>
        <taxon>Clostridiaceae</taxon>
        <taxon>Clostridium</taxon>
    </lineage>
</organism>
<accession>A0A0A7G2S5</accession>
<dbReference type="RefSeq" id="WP_040113704.1">
    <property type="nucleotide sequence ID" value="NZ_CP006906.1"/>
</dbReference>
<keyword evidence="2" id="KW-1185">Reference proteome</keyword>
<name>A0A0A7G2S5_9CLOT</name>
<dbReference type="HOGENOM" id="CLU_1666376_0_0_9"/>
<geneLocation type="plasmid" evidence="1 2">
    <name>pCBJ</name>
</geneLocation>
<dbReference type="AlphaFoldDB" id="A0A0A7G2S5"/>
<evidence type="ECO:0000313" key="2">
    <source>
        <dbReference type="Proteomes" id="UP000030635"/>
    </source>
</evidence>
<gene>
    <name evidence="1" type="ORF">U729_3180</name>
</gene>
<reference evidence="1 2" key="1">
    <citation type="journal article" date="2015" name="Infect. Genet. Evol.">
        <title>Genomic sequences of six botulinum neurotoxin-producing strains representing three clostridial species illustrate the mobility and diversity of botulinum neurotoxin genes.</title>
        <authorList>
            <person name="Smith T.J."/>
            <person name="Hill K.K."/>
            <person name="Xie G."/>
            <person name="Foley B.T."/>
            <person name="Williamson C.H."/>
            <person name="Foster J.T."/>
            <person name="Johnson S.L."/>
            <person name="Chertkov O."/>
            <person name="Teshima H."/>
            <person name="Gibbons H.S."/>
            <person name="Johnsky L.A."/>
            <person name="Karavis M.A."/>
            <person name="Smith L.A."/>
        </authorList>
    </citation>
    <scope>NUCLEOTIDE SEQUENCE [LARGE SCALE GENOMIC DNA]</scope>
    <source>
        <strain evidence="1">Sullivan</strain>
        <plasmid evidence="2">Plasmid pCBJ</plasmid>
    </source>
</reference>
<dbReference type="KEGG" id="cbv:U729_3180"/>
<sequence>MSMLYVNSNYSNEEWEEKEEYYIKECSKILIPPQPDERTIMRLTSEIDTILGEAIIEQAYLKKDLNILKNKLMLSEKELHINIKEKNFKEKALGPIPMAKVTTDDIKCHVTNYLRYTPYEDQDYDIYTLVLLAENRCTFIDAVVKLLSEKKTALIADNAMLKLEGNIRS</sequence>
<proteinExistence type="predicted"/>